<sequence length="158" mass="18158">MDVDRCQRWLIERRRWLSEVGTRVEERKEKSEYIRGNSNHLAIMVAVRLSRIGICPLQPKHTAPPSKFIVRAARTEFQVVSLGFRAADFQSQDVAKDFEAVCMPEFFLFRKVTMIMGSKPGEIVSTVPNCVNYSEIQCGMQHKVAFRGKAVIFNSTRF</sequence>
<organism evidence="1 2">
    <name type="scientific">Tripterygium wilfordii</name>
    <name type="common">Thunder God vine</name>
    <dbReference type="NCBI Taxonomy" id="458696"/>
    <lineage>
        <taxon>Eukaryota</taxon>
        <taxon>Viridiplantae</taxon>
        <taxon>Streptophyta</taxon>
        <taxon>Embryophyta</taxon>
        <taxon>Tracheophyta</taxon>
        <taxon>Spermatophyta</taxon>
        <taxon>Magnoliopsida</taxon>
        <taxon>eudicotyledons</taxon>
        <taxon>Gunneridae</taxon>
        <taxon>Pentapetalae</taxon>
        <taxon>rosids</taxon>
        <taxon>fabids</taxon>
        <taxon>Celastrales</taxon>
        <taxon>Celastraceae</taxon>
        <taxon>Tripterygium</taxon>
    </lineage>
</organism>
<dbReference type="InParanoid" id="A0A7J7CN03"/>
<dbReference type="Proteomes" id="UP000593562">
    <property type="component" value="Unassembled WGS sequence"/>
</dbReference>
<keyword evidence="2" id="KW-1185">Reference proteome</keyword>
<dbReference type="EMBL" id="JAAARO010000015">
    <property type="protein sequence ID" value="KAF5735440.1"/>
    <property type="molecule type" value="Genomic_DNA"/>
</dbReference>
<evidence type="ECO:0000313" key="2">
    <source>
        <dbReference type="Proteomes" id="UP000593562"/>
    </source>
</evidence>
<gene>
    <name evidence="1" type="ORF">HS088_TW15G00946</name>
</gene>
<accession>A0A7J7CN03</accession>
<name>A0A7J7CN03_TRIWF</name>
<protein>
    <submittedName>
        <fullName evidence="1">Uncharacterized protein</fullName>
    </submittedName>
</protein>
<evidence type="ECO:0000313" key="1">
    <source>
        <dbReference type="EMBL" id="KAF5735440.1"/>
    </source>
</evidence>
<proteinExistence type="predicted"/>
<comment type="caution">
    <text evidence="1">The sequence shown here is derived from an EMBL/GenBank/DDBJ whole genome shotgun (WGS) entry which is preliminary data.</text>
</comment>
<dbReference type="AlphaFoldDB" id="A0A7J7CN03"/>
<reference evidence="1 2" key="1">
    <citation type="journal article" date="2020" name="Nat. Commun.">
        <title>Genome of Tripterygium wilfordii and identification of cytochrome P450 involved in triptolide biosynthesis.</title>
        <authorList>
            <person name="Tu L."/>
            <person name="Su P."/>
            <person name="Zhang Z."/>
            <person name="Gao L."/>
            <person name="Wang J."/>
            <person name="Hu T."/>
            <person name="Zhou J."/>
            <person name="Zhang Y."/>
            <person name="Zhao Y."/>
            <person name="Liu Y."/>
            <person name="Song Y."/>
            <person name="Tong Y."/>
            <person name="Lu Y."/>
            <person name="Yang J."/>
            <person name="Xu C."/>
            <person name="Jia M."/>
            <person name="Peters R.J."/>
            <person name="Huang L."/>
            <person name="Gao W."/>
        </authorList>
    </citation>
    <scope>NUCLEOTIDE SEQUENCE [LARGE SCALE GENOMIC DNA]</scope>
    <source>
        <strain evidence="2">cv. XIE 37</strain>
        <tissue evidence="1">Leaf</tissue>
    </source>
</reference>